<comment type="caution">
    <text evidence="2">The sequence shown here is derived from an EMBL/GenBank/DDBJ whole genome shotgun (WGS) entry which is preliminary data.</text>
</comment>
<evidence type="ECO:0000256" key="1">
    <source>
        <dbReference type="SAM" id="MobiDB-lite"/>
    </source>
</evidence>
<reference evidence="2" key="1">
    <citation type="submission" date="2020-05" db="EMBL/GenBank/DDBJ databases">
        <title>Phylogenomic resolution of chytrid fungi.</title>
        <authorList>
            <person name="Stajich J.E."/>
            <person name="Amses K."/>
            <person name="Simmons R."/>
            <person name="Seto K."/>
            <person name="Myers J."/>
            <person name="Bonds A."/>
            <person name="Quandt C.A."/>
            <person name="Barry K."/>
            <person name="Liu P."/>
            <person name="Grigoriev I."/>
            <person name="Longcore J.E."/>
            <person name="James T.Y."/>
        </authorList>
    </citation>
    <scope>NUCLEOTIDE SEQUENCE</scope>
    <source>
        <strain evidence="2">JEL0513</strain>
    </source>
</reference>
<feature type="compositionally biased region" description="Basic and acidic residues" evidence="1">
    <location>
        <begin position="98"/>
        <end position="108"/>
    </location>
</feature>
<gene>
    <name evidence="2" type="ORF">HK100_001042</name>
</gene>
<keyword evidence="3" id="KW-1185">Reference proteome</keyword>
<sequence length="171" mass="18295">MAQEQQQSQTSQQQNQQKQLQIQQHQQLKKPQQAQHQQYLKPGKDNQEQVAAVLITAASNNIDENNSTIMRTDGMSNGKFVSDSKAPAATILAVKEGSYSRDGGKNEENENNAETDTVSVPVSVPRKKIGTTAAASAAVAGASRASNNNIATALGDDSEISVTLDALDLEM</sequence>
<dbReference type="EMBL" id="JADGJH010001224">
    <property type="protein sequence ID" value="KAJ3116524.1"/>
    <property type="molecule type" value="Genomic_DNA"/>
</dbReference>
<feature type="compositionally biased region" description="Low complexity" evidence="1">
    <location>
        <begin position="1"/>
        <end position="38"/>
    </location>
</feature>
<dbReference type="AlphaFoldDB" id="A0AAD5XC39"/>
<evidence type="ECO:0000313" key="3">
    <source>
        <dbReference type="Proteomes" id="UP001211907"/>
    </source>
</evidence>
<dbReference type="Proteomes" id="UP001211907">
    <property type="component" value="Unassembled WGS sequence"/>
</dbReference>
<feature type="region of interest" description="Disordered" evidence="1">
    <location>
        <begin position="97"/>
        <end position="118"/>
    </location>
</feature>
<name>A0AAD5XC39_9FUNG</name>
<proteinExistence type="predicted"/>
<feature type="region of interest" description="Disordered" evidence="1">
    <location>
        <begin position="1"/>
        <end position="45"/>
    </location>
</feature>
<organism evidence="2 3">
    <name type="scientific">Physocladia obscura</name>
    <dbReference type="NCBI Taxonomy" id="109957"/>
    <lineage>
        <taxon>Eukaryota</taxon>
        <taxon>Fungi</taxon>
        <taxon>Fungi incertae sedis</taxon>
        <taxon>Chytridiomycota</taxon>
        <taxon>Chytridiomycota incertae sedis</taxon>
        <taxon>Chytridiomycetes</taxon>
        <taxon>Chytridiales</taxon>
        <taxon>Chytriomycetaceae</taxon>
        <taxon>Physocladia</taxon>
    </lineage>
</organism>
<accession>A0AAD5XC39</accession>
<protein>
    <submittedName>
        <fullName evidence="2">Uncharacterized protein</fullName>
    </submittedName>
</protein>
<evidence type="ECO:0000313" key="2">
    <source>
        <dbReference type="EMBL" id="KAJ3116524.1"/>
    </source>
</evidence>